<name>A0AAX0UFA4_BURPE</name>
<dbReference type="AlphaFoldDB" id="A0AAX0UFA4"/>
<dbReference type="Proteomes" id="UP000231878">
    <property type="component" value="Unassembled WGS sequence"/>
</dbReference>
<comment type="caution">
    <text evidence="1">The sequence shown here is derived from an EMBL/GenBank/DDBJ whole genome shotgun (WGS) entry which is preliminary data.</text>
</comment>
<organism evidence="1 2">
    <name type="scientific">Burkholderia pseudomallei</name>
    <name type="common">Pseudomonas pseudomallei</name>
    <dbReference type="NCBI Taxonomy" id="28450"/>
    <lineage>
        <taxon>Bacteria</taxon>
        <taxon>Pseudomonadati</taxon>
        <taxon>Pseudomonadota</taxon>
        <taxon>Betaproteobacteria</taxon>
        <taxon>Burkholderiales</taxon>
        <taxon>Burkholderiaceae</taxon>
        <taxon>Burkholderia</taxon>
        <taxon>pseudomallei group</taxon>
    </lineage>
</organism>
<protein>
    <submittedName>
        <fullName evidence="1">Uncharacterized protein</fullName>
    </submittedName>
</protein>
<proteinExistence type="predicted"/>
<dbReference type="EMBL" id="PHRB01000005">
    <property type="protein sequence ID" value="PJO66817.1"/>
    <property type="molecule type" value="Genomic_DNA"/>
</dbReference>
<reference evidence="1 2" key="1">
    <citation type="submission" date="2017-11" db="EMBL/GenBank/DDBJ databases">
        <title>Molecular characterization of Burkholderia pseudomallei and closely related isolates from Vietnam.</title>
        <authorList>
            <person name="Ustinov D.V."/>
            <person name="Antonov A.S."/>
            <person name="Avdusheva E.F."/>
            <person name="Shpak I.M."/>
            <person name="Zakharova I.B."/>
            <person name="Thi L.A."/>
            <person name="Teteryatnikova N."/>
            <person name="Lopasteyskaya Y.A."/>
            <person name="Kuzyutina J.A."/>
            <person name="Ngo T.N."/>
            <person name="Victorov D.V."/>
        </authorList>
    </citation>
    <scope>NUCLEOTIDE SEQUENCE [LARGE SCALE GENOMIC DNA]</scope>
    <source>
        <strain evidence="1 2">V1512</strain>
    </source>
</reference>
<evidence type="ECO:0000313" key="2">
    <source>
        <dbReference type="Proteomes" id="UP000231878"/>
    </source>
</evidence>
<accession>A0AAX0UFA4</accession>
<gene>
    <name evidence="1" type="ORF">CWD88_07130</name>
</gene>
<sequence length="79" mass="9041">MVFMTAVMLHRRTAWRRAVALDRALLHLIARDFHALWAGERYAPRCAISMRSSGCRSPAVRRSRMPMPMRERAAYGAAP</sequence>
<evidence type="ECO:0000313" key="1">
    <source>
        <dbReference type="EMBL" id="PJO66817.1"/>
    </source>
</evidence>